<name>A0A2J7PBV5_9NEOP</name>
<gene>
    <name evidence="1" type="ORF">B7P43_G12432</name>
</gene>
<evidence type="ECO:0000313" key="2">
    <source>
        <dbReference type="Proteomes" id="UP000235965"/>
    </source>
</evidence>
<dbReference type="InParanoid" id="A0A2J7PBV5"/>
<accession>A0A2J7PBV5</accession>
<proteinExistence type="predicted"/>
<reference evidence="1 2" key="1">
    <citation type="submission" date="2017-12" db="EMBL/GenBank/DDBJ databases">
        <title>Hemimetabolous genomes reveal molecular basis of termite eusociality.</title>
        <authorList>
            <person name="Harrison M.C."/>
            <person name="Jongepier E."/>
            <person name="Robertson H.M."/>
            <person name="Arning N."/>
            <person name="Bitard-Feildel T."/>
            <person name="Chao H."/>
            <person name="Childers C.P."/>
            <person name="Dinh H."/>
            <person name="Doddapaneni H."/>
            <person name="Dugan S."/>
            <person name="Gowin J."/>
            <person name="Greiner C."/>
            <person name="Han Y."/>
            <person name="Hu H."/>
            <person name="Hughes D.S.T."/>
            <person name="Huylmans A.-K."/>
            <person name="Kemena C."/>
            <person name="Kremer L.P.M."/>
            <person name="Lee S.L."/>
            <person name="Lopez-Ezquerra A."/>
            <person name="Mallet L."/>
            <person name="Monroy-Kuhn J.M."/>
            <person name="Moser A."/>
            <person name="Murali S.C."/>
            <person name="Muzny D.M."/>
            <person name="Otani S."/>
            <person name="Piulachs M.-D."/>
            <person name="Poelchau M."/>
            <person name="Qu J."/>
            <person name="Schaub F."/>
            <person name="Wada-Katsumata A."/>
            <person name="Worley K.C."/>
            <person name="Xie Q."/>
            <person name="Ylla G."/>
            <person name="Poulsen M."/>
            <person name="Gibbs R.A."/>
            <person name="Schal C."/>
            <person name="Richards S."/>
            <person name="Belles X."/>
            <person name="Korb J."/>
            <person name="Bornberg-Bauer E."/>
        </authorList>
    </citation>
    <scope>NUCLEOTIDE SEQUENCE [LARGE SCALE GENOMIC DNA]</scope>
    <source>
        <tissue evidence="1">Whole body</tissue>
    </source>
</reference>
<dbReference type="AlphaFoldDB" id="A0A2J7PBV5"/>
<dbReference type="EMBL" id="NEVH01027075">
    <property type="protein sequence ID" value="PNF13823.1"/>
    <property type="molecule type" value="Genomic_DNA"/>
</dbReference>
<organism evidence="1 2">
    <name type="scientific">Cryptotermes secundus</name>
    <dbReference type="NCBI Taxonomy" id="105785"/>
    <lineage>
        <taxon>Eukaryota</taxon>
        <taxon>Metazoa</taxon>
        <taxon>Ecdysozoa</taxon>
        <taxon>Arthropoda</taxon>
        <taxon>Hexapoda</taxon>
        <taxon>Insecta</taxon>
        <taxon>Pterygota</taxon>
        <taxon>Neoptera</taxon>
        <taxon>Polyneoptera</taxon>
        <taxon>Dictyoptera</taxon>
        <taxon>Blattodea</taxon>
        <taxon>Blattoidea</taxon>
        <taxon>Termitoidae</taxon>
        <taxon>Kalotermitidae</taxon>
        <taxon>Cryptotermitinae</taxon>
        <taxon>Cryptotermes</taxon>
    </lineage>
</organism>
<dbReference type="Proteomes" id="UP000235965">
    <property type="component" value="Unassembled WGS sequence"/>
</dbReference>
<comment type="caution">
    <text evidence="1">The sequence shown here is derived from an EMBL/GenBank/DDBJ whole genome shotgun (WGS) entry which is preliminary data.</text>
</comment>
<keyword evidence="2" id="KW-1185">Reference proteome</keyword>
<sequence length="68" mass="8039">MYMCPVPHGFRDRAVSLYKLFHCTVHYTLYRRAARHVLTRVAKCIDVDGGIFVGNLYQLCHLNNKYRH</sequence>
<evidence type="ECO:0000313" key="1">
    <source>
        <dbReference type="EMBL" id="PNF13823.1"/>
    </source>
</evidence>
<protein>
    <submittedName>
        <fullName evidence="1">Uncharacterized protein</fullName>
    </submittedName>
</protein>